<dbReference type="AlphaFoldDB" id="S3DN71"/>
<dbReference type="PANTHER" id="PTHR24148:SF64">
    <property type="entry name" value="HETEROKARYON INCOMPATIBILITY DOMAIN-CONTAINING PROTEIN"/>
    <property type="match status" value="1"/>
</dbReference>
<dbReference type="InterPro" id="IPR010730">
    <property type="entry name" value="HET"/>
</dbReference>
<dbReference type="STRING" id="1116229.S3DN71"/>
<feature type="domain" description="Heterokaryon incompatibility" evidence="2">
    <location>
        <begin position="256"/>
        <end position="392"/>
    </location>
</feature>
<evidence type="ECO:0000259" key="2">
    <source>
        <dbReference type="Pfam" id="PF06985"/>
    </source>
</evidence>
<reference evidence="3 4" key="1">
    <citation type="journal article" date="2013" name="BMC Genomics">
        <title>Genomics-driven discovery of the pneumocandin biosynthetic gene cluster in the fungus Glarea lozoyensis.</title>
        <authorList>
            <person name="Chen L."/>
            <person name="Yue Q."/>
            <person name="Zhang X."/>
            <person name="Xiang M."/>
            <person name="Wang C."/>
            <person name="Li S."/>
            <person name="Che Y."/>
            <person name="Ortiz-Lopez F.J."/>
            <person name="Bills G.F."/>
            <person name="Liu X."/>
            <person name="An Z."/>
        </authorList>
    </citation>
    <scope>NUCLEOTIDE SEQUENCE [LARGE SCALE GENOMIC DNA]</scope>
    <source>
        <strain evidence="4">ATCC 20868 / MF5171</strain>
    </source>
</reference>
<dbReference type="Proteomes" id="UP000016922">
    <property type="component" value="Unassembled WGS sequence"/>
</dbReference>
<dbReference type="KEGG" id="glz:GLAREA_04724"/>
<name>S3DN71_GLAL2</name>
<dbReference type="EMBL" id="KE145369">
    <property type="protein sequence ID" value="EPE27933.1"/>
    <property type="molecule type" value="Genomic_DNA"/>
</dbReference>
<dbReference type="InterPro" id="IPR052895">
    <property type="entry name" value="HetReg/Transcr_Mod"/>
</dbReference>
<dbReference type="PANTHER" id="PTHR24148">
    <property type="entry name" value="ANKYRIN REPEAT DOMAIN-CONTAINING PROTEIN 39 HOMOLOG-RELATED"/>
    <property type="match status" value="1"/>
</dbReference>
<evidence type="ECO:0000313" key="3">
    <source>
        <dbReference type="EMBL" id="EPE27933.1"/>
    </source>
</evidence>
<feature type="region of interest" description="Disordered" evidence="1">
    <location>
        <begin position="16"/>
        <end position="40"/>
    </location>
</feature>
<dbReference type="GeneID" id="19463779"/>
<dbReference type="OrthoDB" id="3477286at2759"/>
<accession>S3DN71</accession>
<dbReference type="Pfam" id="PF06985">
    <property type="entry name" value="HET"/>
    <property type="match status" value="1"/>
</dbReference>
<proteinExistence type="predicted"/>
<gene>
    <name evidence="3" type="ORF">GLAREA_04724</name>
</gene>
<evidence type="ECO:0000256" key="1">
    <source>
        <dbReference type="SAM" id="MobiDB-lite"/>
    </source>
</evidence>
<dbReference type="HOGENOM" id="CLU_350911_0_0_1"/>
<dbReference type="OMA" id="CLITING"/>
<protein>
    <recommendedName>
        <fullName evidence="2">Heterokaryon incompatibility domain-containing protein</fullName>
    </recommendedName>
</protein>
<organism evidence="3 4">
    <name type="scientific">Glarea lozoyensis (strain ATCC 20868 / MF5171)</name>
    <dbReference type="NCBI Taxonomy" id="1116229"/>
    <lineage>
        <taxon>Eukaryota</taxon>
        <taxon>Fungi</taxon>
        <taxon>Dikarya</taxon>
        <taxon>Ascomycota</taxon>
        <taxon>Pezizomycotina</taxon>
        <taxon>Leotiomycetes</taxon>
        <taxon>Helotiales</taxon>
        <taxon>Helotiaceae</taxon>
        <taxon>Glarea</taxon>
    </lineage>
</organism>
<sequence>MAPKSFRVVPNLSGDFHRRAADSGTPQLSPPPPPRTHGSLHSNEARVSAYVNGKALNRDQLTCLHSIRDYRHIPQLLLPHFVARENAKDAEKKAKCAYTPLKSWQTRILVLHPETNPGSSGQSARKSLGAINKSSGRAIALEDWSKSYPHGYSFPHESALRFRKEEVISEVKFMSAATAIAVHELSATVRTISEEESLDETWCYGLNEAGEKGYFLMNCVVFEERITLPIKCELILVDVIDGPGLGLAATGTTIAYEALSYAWGDPTPNCLITINGEAFLIARELANALLYLRDGGGGKKRYLWCDGICINQLDLQEKAQQVKNMLRIFEKAENVVAWLGLPSHISGQFFYACRRLEQRDQILDEAIEPLIKQALDDVLSRRWFFRTWVRQEVFAAKRMSVQIGHYNHDFGSFADLVKRLDFVQTSRLPSIPKRQRSMPPTFSVYKREYQHSGTDRYDFQVQGKLRSFTKHWLSVLRSGALFDVSDERDRVYGALGLLTSPSIRFFTALPTHLEQLSKFPVYYDTSVSFVFQDVIKFLMQMTRSLEVLDAFTDRTYLENNEVPSWATDWGRKKDSFVLSWSGSKLLTSTGNMDDIWRQKDMPVGYLKVKGMRIASRMLSLHSEHKIEHHSTPSWTTFGDFIQSYYDDSRRADADGYRAKWGSYEWRFIFPAQFDGTWTYTKEVDPNDIPIQFTQYLAGRHYVTATFPNALATHSIPYDETKHYLVPRNACLDDIVVALYGSSAYHLLRPLADRAGCYRYLGPVVGLRIIPPPRDASDIMASTQSRQGIVPQSYLVDEQFMLL</sequence>
<dbReference type="RefSeq" id="XP_008085292.1">
    <property type="nucleotide sequence ID" value="XM_008087101.1"/>
</dbReference>
<keyword evidence="4" id="KW-1185">Reference proteome</keyword>
<evidence type="ECO:0000313" key="4">
    <source>
        <dbReference type="Proteomes" id="UP000016922"/>
    </source>
</evidence>
<dbReference type="eggNOG" id="ENOG502RP27">
    <property type="taxonomic scope" value="Eukaryota"/>
</dbReference>